<gene>
    <name evidence="2" type="ORF">GCM10022377_14740</name>
</gene>
<name>A0ABP7D7Z1_9MICC</name>
<keyword evidence="3" id="KW-1185">Reference proteome</keyword>
<dbReference type="Proteomes" id="UP001501536">
    <property type="component" value="Unassembled WGS sequence"/>
</dbReference>
<accession>A0ABP7D7Z1</accession>
<reference evidence="3" key="1">
    <citation type="journal article" date="2019" name="Int. J. Syst. Evol. Microbiol.">
        <title>The Global Catalogue of Microorganisms (GCM) 10K type strain sequencing project: providing services to taxonomists for standard genome sequencing and annotation.</title>
        <authorList>
            <consortium name="The Broad Institute Genomics Platform"/>
            <consortium name="The Broad Institute Genome Sequencing Center for Infectious Disease"/>
            <person name="Wu L."/>
            <person name="Ma J."/>
        </authorList>
    </citation>
    <scope>NUCLEOTIDE SEQUENCE [LARGE SCALE GENOMIC DNA]</scope>
    <source>
        <strain evidence="3">JCM 16961</strain>
    </source>
</reference>
<protein>
    <recommendedName>
        <fullName evidence="4">DUF4303 domain-containing protein</fullName>
    </recommendedName>
</protein>
<proteinExistence type="predicted"/>
<organism evidence="2 3">
    <name type="scientific">Zhihengliuella alba</name>
    <dbReference type="NCBI Taxonomy" id="547018"/>
    <lineage>
        <taxon>Bacteria</taxon>
        <taxon>Bacillati</taxon>
        <taxon>Actinomycetota</taxon>
        <taxon>Actinomycetes</taxon>
        <taxon>Micrococcales</taxon>
        <taxon>Micrococcaceae</taxon>
        <taxon>Zhihengliuella</taxon>
    </lineage>
</organism>
<evidence type="ECO:0008006" key="4">
    <source>
        <dbReference type="Google" id="ProtNLM"/>
    </source>
</evidence>
<feature type="compositionally biased region" description="Basic and acidic residues" evidence="1">
    <location>
        <begin position="121"/>
        <end position="132"/>
    </location>
</feature>
<comment type="caution">
    <text evidence="2">The sequence shown here is derived from an EMBL/GenBank/DDBJ whole genome shotgun (WGS) entry which is preliminary data.</text>
</comment>
<sequence length="350" mass="37427">MELDWNLFECEIRSAVVRIARQVVADHPKQAFYGLALEATAADGTDEPETLEVPVLALNSEEALARDKREETGELRAFDAEVLREHRLREVTLGVDDGTLGGAAYGTETSGTEPNGAEWNDPERNGAGRDDYDPAVPGLNGSTPGDSAGHGTPIGHAVHGSGEADGLGGAHGSGEADSPGGPAGRVSSAAGDGPSEGAHGLDPDLDAEADLDAELNAELDGVAADIALQEAVDEDFDDGSGYYSRRWDPTDWHWCSMDLFDDAHAEAWNERLAAAVVELGWEAAARKYYRVLIDAVVAARDELARKRIPLVAFVADSDHADELLRRCLTPEQLERHFPDLEPLELDAETV</sequence>
<feature type="region of interest" description="Disordered" evidence="1">
    <location>
        <begin position="96"/>
        <end position="204"/>
    </location>
</feature>
<feature type="compositionally biased region" description="Gly residues" evidence="1">
    <location>
        <begin position="163"/>
        <end position="172"/>
    </location>
</feature>
<evidence type="ECO:0000313" key="2">
    <source>
        <dbReference type="EMBL" id="GAA3702141.1"/>
    </source>
</evidence>
<evidence type="ECO:0000256" key="1">
    <source>
        <dbReference type="SAM" id="MobiDB-lite"/>
    </source>
</evidence>
<dbReference type="RefSeq" id="WP_344882244.1">
    <property type="nucleotide sequence ID" value="NZ_BAABCJ010000002.1"/>
</dbReference>
<evidence type="ECO:0000313" key="3">
    <source>
        <dbReference type="Proteomes" id="UP001501536"/>
    </source>
</evidence>
<dbReference type="EMBL" id="BAABCJ010000002">
    <property type="protein sequence ID" value="GAA3702141.1"/>
    <property type="molecule type" value="Genomic_DNA"/>
</dbReference>